<reference evidence="5 6" key="1">
    <citation type="submission" date="2018-05" db="EMBL/GenBank/DDBJ databases">
        <title>Genome Sequence of an Efficient Indole-Degrading Bacterium, Alcaligenes sp.YBY.</title>
        <authorList>
            <person name="Yang B."/>
        </authorList>
    </citation>
    <scope>NUCLEOTIDE SEQUENCE [LARGE SCALE GENOMIC DNA]</scope>
    <source>
        <strain evidence="5 6">YBY</strain>
    </source>
</reference>
<dbReference type="GO" id="GO:0031317">
    <property type="term" value="C:tripartite ATP-independent periplasmic transporter complex"/>
    <property type="evidence" value="ECO:0007669"/>
    <property type="project" value="InterPro"/>
</dbReference>
<feature type="binding site" evidence="3">
    <location>
        <position position="215"/>
    </location>
    <ligand>
        <name>substrate</name>
    </ligand>
</feature>
<organism evidence="5 6">
    <name type="scientific">Alcaligenes faecalis</name>
    <dbReference type="NCBI Taxonomy" id="511"/>
    <lineage>
        <taxon>Bacteria</taxon>
        <taxon>Pseudomonadati</taxon>
        <taxon>Pseudomonadota</taxon>
        <taxon>Betaproteobacteria</taxon>
        <taxon>Burkholderiales</taxon>
        <taxon>Alcaligenaceae</taxon>
        <taxon>Alcaligenes</taxon>
    </lineage>
</organism>
<evidence type="ECO:0000313" key="5">
    <source>
        <dbReference type="EMBL" id="PWE12436.1"/>
    </source>
</evidence>
<dbReference type="PANTHER" id="PTHR33376">
    <property type="match status" value="1"/>
</dbReference>
<evidence type="ECO:0000256" key="2">
    <source>
        <dbReference type="PIRSR" id="PIRSR039026-1"/>
    </source>
</evidence>
<dbReference type="RefSeq" id="WP_045931282.1">
    <property type="nucleotide sequence ID" value="NZ_CAXOJJ010000061.1"/>
</dbReference>
<feature type="binding site" evidence="3">
    <location>
        <position position="241"/>
    </location>
    <ligand>
        <name>substrate</name>
    </ligand>
</feature>
<evidence type="ECO:0000256" key="4">
    <source>
        <dbReference type="SAM" id="SignalP"/>
    </source>
</evidence>
<protein>
    <submittedName>
        <fullName evidence="5">ABC transporter substrate-binding protein</fullName>
    </submittedName>
</protein>
<feature type="signal peptide" evidence="4">
    <location>
        <begin position="1"/>
        <end position="27"/>
    </location>
</feature>
<dbReference type="GO" id="GO:0055085">
    <property type="term" value="P:transmembrane transport"/>
    <property type="evidence" value="ECO:0007669"/>
    <property type="project" value="InterPro"/>
</dbReference>
<dbReference type="InterPro" id="IPR041722">
    <property type="entry name" value="TakP/all3028"/>
</dbReference>
<evidence type="ECO:0000256" key="1">
    <source>
        <dbReference type="ARBA" id="ARBA00022729"/>
    </source>
</evidence>
<feature type="chain" id="PRO_5015725326" evidence="4">
    <location>
        <begin position="28"/>
        <end position="365"/>
    </location>
</feature>
<feature type="binding site" evidence="2">
    <location>
        <position position="178"/>
    </location>
    <ligand>
        <name>substrate</name>
    </ligand>
</feature>
<dbReference type="Gene3D" id="3.40.190.170">
    <property type="entry name" value="Bacterial extracellular solute-binding protein, family 7"/>
    <property type="match status" value="1"/>
</dbReference>
<dbReference type="InterPro" id="IPR026289">
    <property type="entry name" value="SBP_TakP-like"/>
</dbReference>
<name>A0A2U2BEK8_ALCFA</name>
<dbReference type="EMBL" id="QEXO01000007">
    <property type="protein sequence ID" value="PWE12436.1"/>
    <property type="molecule type" value="Genomic_DNA"/>
</dbReference>
<accession>A0A2U2BEK8</accession>
<feature type="binding site" evidence="2">
    <location>
        <position position="157"/>
    </location>
    <ligand>
        <name>substrate</name>
    </ligand>
</feature>
<dbReference type="PANTHER" id="PTHR33376:SF5">
    <property type="entry name" value="EXTRACYTOPLASMIC SOLUTE RECEPTOR PROTEIN"/>
    <property type="match status" value="1"/>
</dbReference>
<evidence type="ECO:0000256" key="3">
    <source>
        <dbReference type="PIRSR" id="PIRSR039026-2"/>
    </source>
</evidence>
<gene>
    <name evidence="5" type="ORF">DF183_19710</name>
</gene>
<comment type="caution">
    <text evidence="5">The sequence shown here is derived from an EMBL/GenBank/DDBJ whole genome shotgun (WGS) entry which is preliminary data.</text>
</comment>
<dbReference type="AlphaFoldDB" id="A0A2U2BEK8"/>
<evidence type="ECO:0000313" key="6">
    <source>
        <dbReference type="Proteomes" id="UP000245216"/>
    </source>
</evidence>
<dbReference type="InterPro" id="IPR006311">
    <property type="entry name" value="TAT_signal"/>
</dbReference>
<dbReference type="STRING" id="511.UZ73_14595"/>
<dbReference type="GO" id="GO:0015849">
    <property type="term" value="P:organic acid transport"/>
    <property type="evidence" value="ECO:0007669"/>
    <property type="project" value="InterPro"/>
</dbReference>
<dbReference type="Pfam" id="PF03480">
    <property type="entry name" value="DctP"/>
    <property type="match status" value="1"/>
</dbReference>
<dbReference type="GeneID" id="29369894"/>
<keyword evidence="3" id="KW-0479">Metal-binding</keyword>
<dbReference type="Proteomes" id="UP000245216">
    <property type="component" value="Unassembled WGS sequence"/>
</dbReference>
<proteinExistence type="predicted"/>
<dbReference type="GO" id="GO:0043177">
    <property type="term" value="F:organic acid binding"/>
    <property type="evidence" value="ECO:0007669"/>
    <property type="project" value="InterPro"/>
</dbReference>
<dbReference type="PROSITE" id="PS51318">
    <property type="entry name" value="TAT"/>
    <property type="match status" value="1"/>
</dbReference>
<dbReference type="CDD" id="cd13682">
    <property type="entry name" value="PBP2_TRAP_alpha-ketoacid"/>
    <property type="match status" value="1"/>
</dbReference>
<feature type="binding site" evidence="3">
    <location>
        <position position="216"/>
    </location>
    <ligand>
        <name>Na(+)</name>
        <dbReference type="ChEBI" id="CHEBI:29101"/>
    </ligand>
</feature>
<keyword evidence="1 4" id="KW-0732">Signal</keyword>
<dbReference type="GO" id="GO:0046872">
    <property type="term" value="F:metal ion binding"/>
    <property type="evidence" value="ECO:0007669"/>
    <property type="project" value="UniProtKB-KW"/>
</dbReference>
<dbReference type="KEGG" id="afa:UZ73_14595"/>
<dbReference type="PIRSF" id="PIRSF039026">
    <property type="entry name" value="SiaP"/>
    <property type="match status" value="1"/>
</dbReference>
<dbReference type="Gene3D" id="3.40.190.10">
    <property type="entry name" value="Periplasmic binding protein-like II"/>
    <property type="match status" value="1"/>
</dbReference>
<sequence length="365" mass="40067">MERRSFLLKSATVAGAGLAAVAAPAMAQNSPTVRWRMSTGWPKSLDTIYGSAEALCKRVSELTEGKFEIRAFPGGELVPYAQNMDAISNGTVECNHVLSTAFVGKNTAVTFDTGLSFGMNARQHNSWVHFGGGLKLLREMYSQYNIVNFVAGNVGVQMGGWFRKEIKDLDSLQGLKMRIGGIGGMVLSKLGAVPQQIPPSDIYSSLEKGTIDAAEWIGPYDDEKLGLNKVAPFYYSPGWFEGSASLTTMVNKDAWEALPANFKAAFETACNEQTMLSLAKYDALNPGALRKLVADGAKLRYFPKDVMKAAYDKSQELWKELSDSNADFAKIYPSWKAFQEQEASWFRVAESALDNFTFSELGKRS</sequence>
<dbReference type="InterPro" id="IPR038404">
    <property type="entry name" value="TRAP_DctP_sf"/>
</dbReference>
<dbReference type="InterPro" id="IPR018389">
    <property type="entry name" value="DctP_fam"/>
</dbReference>
<reference evidence="5 6" key="2">
    <citation type="submission" date="2018-05" db="EMBL/GenBank/DDBJ databases">
        <authorList>
            <person name="Lanie J.A."/>
            <person name="Ng W.-L."/>
            <person name="Kazmierczak K.M."/>
            <person name="Andrzejewski T.M."/>
            <person name="Davidsen T.M."/>
            <person name="Wayne K.J."/>
            <person name="Tettelin H."/>
            <person name="Glass J.I."/>
            <person name="Rusch D."/>
            <person name="Podicherti R."/>
            <person name="Tsui H.-C.T."/>
            <person name="Winkler M.E."/>
        </authorList>
    </citation>
    <scope>NUCLEOTIDE SEQUENCE [LARGE SCALE GENOMIC DNA]</scope>
    <source>
        <strain evidence="5 6">YBY</strain>
    </source>
</reference>